<feature type="non-terminal residue" evidence="1">
    <location>
        <position position="1"/>
    </location>
</feature>
<evidence type="ECO:0000313" key="1">
    <source>
        <dbReference type="EMBL" id="GFH27701.1"/>
    </source>
</evidence>
<dbReference type="EMBL" id="BLLF01003583">
    <property type="protein sequence ID" value="GFH27701.1"/>
    <property type="molecule type" value="Genomic_DNA"/>
</dbReference>
<keyword evidence="2" id="KW-1185">Reference proteome</keyword>
<sequence>MAVVEDLYAAGVSLRELGQEVVTAALMNSVSKLRFKRLAAVLDEMVDGALQGEVVETLIDNPPP</sequence>
<evidence type="ECO:0000313" key="2">
    <source>
        <dbReference type="Proteomes" id="UP000485058"/>
    </source>
</evidence>
<feature type="non-terminal residue" evidence="1">
    <location>
        <position position="64"/>
    </location>
</feature>
<proteinExistence type="predicted"/>
<accession>A0A6A0A5C2</accession>
<name>A0A6A0A5C2_HAELA</name>
<organism evidence="1 2">
    <name type="scientific">Haematococcus lacustris</name>
    <name type="common">Green alga</name>
    <name type="synonym">Haematococcus pluvialis</name>
    <dbReference type="NCBI Taxonomy" id="44745"/>
    <lineage>
        <taxon>Eukaryota</taxon>
        <taxon>Viridiplantae</taxon>
        <taxon>Chlorophyta</taxon>
        <taxon>core chlorophytes</taxon>
        <taxon>Chlorophyceae</taxon>
        <taxon>CS clade</taxon>
        <taxon>Chlamydomonadales</taxon>
        <taxon>Haematococcaceae</taxon>
        <taxon>Haematococcus</taxon>
    </lineage>
</organism>
<dbReference type="Proteomes" id="UP000485058">
    <property type="component" value="Unassembled WGS sequence"/>
</dbReference>
<protein>
    <submittedName>
        <fullName evidence="1">Uncharacterized protein</fullName>
    </submittedName>
</protein>
<reference evidence="1 2" key="1">
    <citation type="submission" date="2020-02" db="EMBL/GenBank/DDBJ databases">
        <title>Draft genome sequence of Haematococcus lacustris strain NIES-144.</title>
        <authorList>
            <person name="Morimoto D."/>
            <person name="Nakagawa S."/>
            <person name="Yoshida T."/>
            <person name="Sawayama S."/>
        </authorList>
    </citation>
    <scope>NUCLEOTIDE SEQUENCE [LARGE SCALE GENOMIC DNA]</scope>
    <source>
        <strain evidence="1 2">NIES-144</strain>
    </source>
</reference>
<gene>
    <name evidence="1" type="ORF">HaLaN_26070</name>
</gene>
<dbReference type="AlphaFoldDB" id="A0A6A0A5C2"/>
<comment type="caution">
    <text evidence="1">The sequence shown here is derived from an EMBL/GenBank/DDBJ whole genome shotgun (WGS) entry which is preliminary data.</text>
</comment>